<name>A0ABN9XJG7_9DINO</name>
<feature type="region of interest" description="Disordered" evidence="1">
    <location>
        <begin position="1"/>
        <end position="25"/>
    </location>
</feature>
<feature type="non-terminal residue" evidence="2">
    <location>
        <position position="122"/>
    </location>
</feature>
<reference evidence="2" key="1">
    <citation type="submission" date="2023-10" db="EMBL/GenBank/DDBJ databases">
        <authorList>
            <person name="Chen Y."/>
            <person name="Shah S."/>
            <person name="Dougan E. K."/>
            <person name="Thang M."/>
            <person name="Chan C."/>
        </authorList>
    </citation>
    <scope>NUCLEOTIDE SEQUENCE [LARGE SCALE GENOMIC DNA]</scope>
</reference>
<evidence type="ECO:0000313" key="3">
    <source>
        <dbReference type="Proteomes" id="UP001189429"/>
    </source>
</evidence>
<protein>
    <submittedName>
        <fullName evidence="2">Uncharacterized protein</fullName>
    </submittedName>
</protein>
<keyword evidence="3" id="KW-1185">Reference proteome</keyword>
<gene>
    <name evidence="2" type="ORF">PCOR1329_LOCUS77367</name>
</gene>
<accession>A0ABN9XJG7</accession>
<dbReference type="Proteomes" id="UP001189429">
    <property type="component" value="Unassembled WGS sequence"/>
</dbReference>
<organism evidence="2 3">
    <name type="scientific">Prorocentrum cordatum</name>
    <dbReference type="NCBI Taxonomy" id="2364126"/>
    <lineage>
        <taxon>Eukaryota</taxon>
        <taxon>Sar</taxon>
        <taxon>Alveolata</taxon>
        <taxon>Dinophyceae</taxon>
        <taxon>Prorocentrales</taxon>
        <taxon>Prorocentraceae</taxon>
        <taxon>Prorocentrum</taxon>
    </lineage>
</organism>
<dbReference type="EMBL" id="CAUYUJ010020701">
    <property type="protein sequence ID" value="CAK0899952.1"/>
    <property type="molecule type" value="Genomic_DNA"/>
</dbReference>
<feature type="non-terminal residue" evidence="2">
    <location>
        <position position="1"/>
    </location>
</feature>
<comment type="caution">
    <text evidence="2">The sequence shown here is derived from an EMBL/GenBank/DDBJ whole genome shotgun (WGS) entry which is preliminary data.</text>
</comment>
<proteinExistence type="predicted"/>
<sequence>PFGSGIAGGPRVVDASGEGPCARAPCQPAEARRRLRADAFEPQGRTASSMMASNFIADGQGQGPNGACDNMDNIVAELRDKLQAVEALPQWQEAGENGDHREQILHYHTMGCPQFAKGQCAR</sequence>
<evidence type="ECO:0000256" key="1">
    <source>
        <dbReference type="SAM" id="MobiDB-lite"/>
    </source>
</evidence>
<evidence type="ECO:0000313" key="2">
    <source>
        <dbReference type="EMBL" id="CAK0899952.1"/>
    </source>
</evidence>